<sequence length="240" mass="26814">MKLSAEEQPILLELAKADRVAAHPDSARPEEQELERLLKERKDLQAASAAAQMAVDDMELEILRIQEDERKLKKREIDDKRQLGAETNPERRKDLEHDRYAAKSRIADLLSELKEAHNEIAALRNNRDNHGARLDEADRKVEAARRAVEALPDREQVDTAALRHKLPDDVLEVYDEMGAAAFNGRTCNACFIQLPASERAAVMGTPADEVPTCPNCGALLVRVRLTPDEAAARTGLTIEE</sequence>
<dbReference type="Proteomes" id="UP000215771">
    <property type="component" value="Unassembled WGS sequence"/>
</dbReference>
<evidence type="ECO:0000259" key="2">
    <source>
        <dbReference type="Pfam" id="PF02591"/>
    </source>
</evidence>
<evidence type="ECO:0000313" key="4">
    <source>
        <dbReference type="EMBL" id="PAJ69190.1"/>
    </source>
</evidence>
<proteinExistence type="predicted"/>
<evidence type="ECO:0000313" key="5">
    <source>
        <dbReference type="Proteomes" id="UP000215771"/>
    </source>
</evidence>
<keyword evidence="1" id="KW-0175">Coiled coil</keyword>
<feature type="coiled-coil region" evidence="1">
    <location>
        <begin position="27"/>
        <end position="147"/>
    </location>
</feature>
<dbReference type="EMBL" id="NQMQ01000018">
    <property type="protein sequence ID" value="PAJ69190.1"/>
    <property type="molecule type" value="Genomic_DNA"/>
</dbReference>
<organism evidence="4 5">
    <name type="scientific">Corynebacterium hadale</name>
    <dbReference type="NCBI Taxonomy" id="2026255"/>
    <lineage>
        <taxon>Bacteria</taxon>
        <taxon>Bacillati</taxon>
        <taxon>Actinomycetota</taxon>
        <taxon>Actinomycetes</taxon>
        <taxon>Mycobacteriales</taxon>
        <taxon>Corynebacteriaceae</taxon>
        <taxon>Corynebacterium</taxon>
    </lineage>
</organism>
<feature type="domain" description="CT398-like coiled coil hairpin" evidence="3">
    <location>
        <begin position="22"/>
        <end position="177"/>
    </location>
</feature>
<dbReference type="InterPro" id="IPR003743">
    <property type="entry name" value="Zf-RING_7"/>
</dbReference>
<comment type="caution">
    <text evidence="4">The sequence shown here is derived from an EMBL/GenBank/DDBJ whole genome shotgun (WGS) entry which is preliminary data.</text>
</comment>
<feature type="domain" description="C4-type zinc ribbon" evidence="2">
    <location>
        <begin position="186"/>
        <end position="220"/>
    </location>
</feature>
<protein>
    <submittedName>
        <fullName evidence="4">Uncharacterized protein</fullName>
    </submittedName>
</protein>
<dbReference type="Pfam" id="PF24481">
    <property type="entry name" value="CT398_CC"/>
    <property type="match status" value="1"/>
</dbReference>
<reference evidence="4 5" key="1">
    <citation type="submission" date="2017-08" db="EMBL/GenBank/DDBJ databases">
        <authorList>
            <person name="de Groot N.N."/>
        </authorList>
    </citation>
    <scope>NUCLEOTIDE SEQUENCE [LARGE SCALE GENOMIC DNA]</scope>
    <source>
        <strain evidence="4 5">NBT06-6</strain>
    </source>
</reference>
<dbReference type="InterPro" id="IPR056003">
    <property type="entry name" value="CT398_CC_hairpin"/>
</dbReference>
<evidence type="ECO:0000256" key="1">
    <source>
        <dbReference type="SAM" id="Coils"/>
    </source>
</evidence>
<gene>
    <name evidence="4" type="ORF">CIG21_08835</name>
</gene>
<dbReference type="AlphaFoldDB" id="A0A269PCJ6"/>
<dbReference type="Pfam" id="PF02591">
    <property type="entry name" value="Zn_ribbon_9"/>
    <property type="match status" value="1"/>
</dbReference>
<dbReference type="Gene3D" id="1.10.287.1490">
    <property type="match status" value="1"/>
</dbReference>
<dbReference type="RefSeq" id="WP_095278215.1">
    <property type="nucleotide sequence ID" value="NZ_CP047655.1"/>
</dbReference>
<accession>A0A269PCJ6</accession>
<name>A0A269PCJ6_9CORY</name>
<evidence type="ECO:0000259" key="3">
    <source>
        <dbReference type="Pfam" id="PF24481"/>
    </source>
</evidence>